<dbReference type="EMBL" id="OU912926">
    <property type="protein sequence ID" value="CAG9931788.1"/>
    <property type="molecule type" value="Genomic_DNA"/>
</dbReference>
<feature type="transmembrane region" description="Helical" evidence="1">
    <location>
        <begin position="142"/>
        <end position="167"/>
    </location>
</feature>
<dbReference type="InterPro" id="IPR058581">
    <property type="entry name" value="TM_HPP"/>
</dbReference>
<dbReference type="PANTHER" id="PTHR33741">
    <property type="entry name" value="TRANSMEMBRANE PROTEIN DDB_G0269096-RELATED"/>
    <property type="match status" value="1"/>
</dbReference>
<accession>A0ABN8AM79</accession>
<name>A0ABN8AM79_9PROT</name>
<feature type="transmembrane region" description="Helical" evidence="1">
    <location>
        <begin position="99"/>
        <end position="116"/>
    </location>
</feature>
<keyword evidence="1" id="KW-0472">Membrane</keyword>
<feature type="domain" description="HPP transmembrane region" evidence="2">
    <location>
        <begin position="17"/>
        <end position="173"/>
    </location>
</feature>
<evidence type="ECO:0000313" key="3">
    <source>
        <dbReference type="EMBL" id="CAG9931788.1"/>
    </source>
</evidence>
<dbReference type="PANTHER" id="PTHR33741:SF5">
    <property type="entry name" value="TRANSMEMBRANE PROTEIN DDB_G0269096-RELATED"/>
    <property type="match status" value="1"/>
</dbReference>
<evidence type="ECO:0000256" key="1">
    <source>
        <dbReference type="SAM" id="Phobius"/>
    </source>
</evidence>
<evidence type="ECO:0000313" key="4">
    <source>
        <dbReference type="Proteomes" id="UP000839052"/>
    </source>
</evidence>
<dbReference type="InterPro" id="IPR007065">
    <property type="entry name" value="HPP"/>
</dbReference>
<protein>
    <submittedName>
        <fullName evidence="3">HPP family protein</fullName>
    </submittedName>
</protein>
<proteinExistence type="predicted"/>
<dbReference type="Pfam" id="PF04982">
    <property type="entry name" value="TM_HPP"/>
    <property type="match status" value="1"/>
</dbReference>
<gene>
    <name evidence="3" type="ORF">NTG6680_0535</name>
</gene>
<reference evidence="3 4" key="1">
    <citation type="submission" date="2021-10" db="EMBL/GenBank/DDBJ databases">
        <authorList>
            <person name="Koch H."/>
        </authorList>
    </citation>
    <scope>NUCLEOTIDE SEQUENCE [LARGE SCALE GENOMIC DNA]</scope>
    <source>
        <strain evidence="3">6680</strain>
    </source>
</reference>
<feature type="transmembrane region" description="Helical" evidence="1">
    <location>
        <begin position="75"/>
        <end position="92"/>
    </location>
</feature>
<feature type="transmembrane region" description="Helical" evidence="1">
    <location>
        <begin position="26"/>
        <end position="43"/>
    </location>
</feature>
<sequence>MDFKGFIQSFKIHTAPISFTEKLRNGLIGGLAILLLGLVLKYLPQANYPFVMLGSIAASAVLLFAAPHSPMAQPWPLFGGHLISALAGWLCSQLISDPLLAAGCAVGLAIFLMHYLNCLHPPGASTALTLVLFSAQFHPMGWPWVVCIVLANIVISLVLALLINNLLPGRSYPVRHTPQPIVPTDTRPKHVQLAQTDIEWALTQMDGVIDVSEEDLVEIYELAINHARNRDGKISS</sequence>
<organism evidence="3 4">
    <name type="scientific">Candidatus Nitrotoga arctica</name>
    <dbReference type="NCBI Taxonomy" id="453162"/>
    <lineage>
        <taxon>Bacteria</taxon>
        <taxon>Pseudomonadati</taxon>
        <taxon>Pseudomonadota</taxon>
        <taxon>Betaproteobacteria</taxon>
        <taxon>Nitrosomonadales</taxon>
        <taxon>Gallionellaceae</taxon>
        <taxon>Candidatus Nitrotoga</taxon>
    </lineage>
</organism>
<dbReference type="Proteomes" id="UP000839052">
    <property type="component" value="Chromosome"/>
</dbReference>
<evidence type="ECO:0000259" key="2">
    <source>
        <dbReference type="Pfam" id="PF04982"/>
    </source>
</evidence>
<dbReference type="RefSeq" id="WP_239795840.1">
    <property type="nucleotide sequence ID" value="NZ_OU912926.1"/>
</dbReference>
<keyword evidence="1" id="KW-1133">Transmembrane helix</keyword>
<feature type="transmembrane region" description="Helical" evidence="1">
    <location>
        <begin position="50"/>
        <end position="69"/>
    </location>
</feature>
<keyword evidence="4" id="KW-1185">Reference proteome</keyword>
<keyword evidence="1" id="KW-0812">Transmembrane</keyword>